<dbReference type="EMBL" id="CP146203">
    <property type="protein sequence ID" value="XBH20373.1"/>
    <property type="molecule type" value="Genomic_DNA"/>
</dbReference>
<accession>A0AAU7DT09</accession>
<feature type="region of interest" description="Disordered" evidence="3">
    <location>
        <begin position="221"/>
        <end position="240"/>
    </location>
</feature>
<evidence type="ECO:0000256" key="4">
    <source>
        <dbReference type="SAM" id="Phobius"/>
    </source>
</evidence>
<evidence type="ECO:0000256" key="1">
    <source>
        <dbReference type="ARBA" id="ARBA00022614"/>
    </source>
</evidence>
<sequence length="524" mass="54903">MKYRTAAAHPLEPNHPGAHRRPTARKPRRIAALVAALTLVLGSGLAMELPATAGPTDPITMPDDNLRACINTQELGQGPTEPISENQAANITGFTCQNLGITDITGLETMTSLERFYLDNNAIASLAPLMNLTSLTWLNLNGVGATDTDVLGFSQLPNMTYLSLSNNEITDVSALADATALEYLYLARNKITDISTLATLTNLDSGGAKWQALSLPAAPSGSATANPVTDPSNTPVPVTSSDTGFSYNSTTNAWSFSTMGNKTLSWNTTVTIGAATDFEFSGTIDQQIDIAEVAPEDPTVIQAVCKNGDVAYPQITLPTTKGITYMIDGAVAPGNTVTIEAVPADGNHAIYVGPDSDWVGDSDHIYASLEITLDNPDCDAPEPTVIDAPNGDLPVDDPCGPDNATWRLPTGTDVPVGFTWKVNSDGLLTAEANNDYVFADPSGTMDPTLREYGYAPDTNEACPATSDTDGDTDDPVDTDEQVDTTGNTLPKTGGPSAAAGILAAGLLGIGGVLVLTDRVRRQRA</sequence>
<name>A0AAU7DT09_9MICO</name>
<feature type="compositionally biased region" description="Basic residues" evidence="3">
    <location>
        <begin position="17"/>
        <end position="26"/>
    </location>
</feature>
<dbReference type="AlphaFoldDB" id="A0AAU7DT09"/>
<protein>
    <submittedName>
        <fullName evidence="5">LPXTG cell wall anchor domain-containing protein</fullName>
    </submittedName>
</protein>
<dbReference type="PANTHER" id="PTHR46652">
    <property type="entry name" value="LEUCINE-RICH REPEAT AND IQ DOMAIN-CONTAINING PROTEIN 1-RELATED"/>
    <property type="match status" value="1"/>
</dbReference>
<dbReference type="Pfam" id="PF12799">
    <property type="entry name" value="LRR_4"/>
    <property type="match status" value="1"/>
</dbReference>
<reference evidence="5" key="1">
    <citation type="submission" date="2024-02" db="EMBL/GenBank/DDBJ databases">
        <title>Tomenella chthoni gen. nov. sp. nov., a member of the family Jonesiaceae isolated from bat guano.</title>
        <authorList>
            <person name="Miller S.L."/>
            <person name="King J."/>
            <person name="Sankaranarayanan K."/>
            <person name="Lawson P.A."/>
        </authorList>
    </citation>
    <scope>NUCLEOTIDE SEQUENCE</scope>
    <source>
        <strain evidence="5">BS-20</strain>
    </source>
</reference>
<feature type="region of interest" description="Disordered" evidence="3">
    <location>
        <begin position="452"/>
        <end position="495"/>
    </location>
</feature>
<dbReference type="InterPro" id="IPR001611">
    <property type="entry name" value="Leu-rich_rpt"/>
</dbReference>
<organism evidence="5">
    <name type="scientific">Jonesiaceae bacterium BS-20</name>
    <dbReference type="NCBI Taxonomy" id="3120821"/>
    <lineage>
        <taxon>Bacteria</taxon>
        <taxon>Bacillati</taxon>
        <taxon>Actinomycetota</taxon>
        <taxon>Actinomycetes</taxon>
        <taxon>Micrococcales</taxon>
        <taxon>Jonesiaceae</taxon>
    </lineage>
</organism>
<dbReference type="Gene3D" id="3.80.10.10">
    <property type="entry name" value="Ribonuclease Inhibitor"/>
    <property type="match status" value="1"/>
</dbReference>
<feature type="region of interest" description="Disordered" evidence="3">
    <location>
        <begin position="1"/>
        <end position="26"/>
    </location>
</feature>
<evidence type="ECO:0000256" key="3">
    <source>
        <dbReference type="SAM" id="MobiDB-lite"/>
    </source>
</evidence>
<feature type="transmembrane region" description="Helical" evidence="4">
    <location>
        <begin position="497"/>
        <end position="516"/>
    </location>
</feature>
<dbReference type="PROSITE" id="PS51450">
    <property type="entry name" value="LRR"/>
    <property type="match status" value="3"/>
</dbReference>
<keyword evidence="4" id="KW-0812">Transmembrane</keyword>
<dbReference type="InterPro" id="IPR032675">
    <property type="entry name" value="LRR_dom_sf"/>
</dbReference>
<feature type="compositionally biased region" description="Acidic residues" evidence="3">
    <location>
        <begin position="468"/>
        <end position="482"/>
    </location>
</feature>
<dbReference type="SUPFAM" id="SSF52075">
    <property type="entry name" value="Outer arm dynein light chain 1"/>
    <property type="match status" value="1"/>
</dbReference>
<evidence type="ECO:0000256" key="2">
    <source>
        <dbReference type="ARBA" id="ARBA00022737"/>
    </source>
</evidence>
<keyword evidence="4" id="KW-1133">Transmembrane helix</keyword>
<dbReference type="InterPro" id="IPR050836">
    <property type="entry name" value="SDS22/Internalin_LRR"/>
</dbReference>
<gene>
    <name evidence="5" type="ORF">V5R04_08935</name>
</gene>
<dbReference type="PANTHER" id="PTHR46652:SF3">
    <property type="entry name" value="LEUCINE-RICH REPEAT-CONTAINING PROTEIN 9"/>
    <property type="match status" value="1"/>
</dbReference>
<dbReference type="InterPro" id="IPR025875">
    <property type="entry name" value="Leu-rich_rpt_4"/>
</dbReference>
<evidence type="ECO:0000313" key="5">
    <source>
        <dbReference type="EMBL" id="XBH20373.1"/>
    </source>
</evidence>
<dbReference type="NCBIfam" id="TIGR01167">
    <property type="entry name" value="LPXTG_anchor"/>
    <property type="match status" value="1"/>
</dbReference>
<keyword evidence="2" id="KW-0677">Repeat</keyword>
<keyword evidence="4" id="KW-0472">Membrane</keyword>
<feature type="compositionally biased region" description="Polar residues" evidence="3">
    <location>
        <begin position="226"/>
        <end position="240"/>
    </location>
</feature>
<proteinExistence type="predicted"/>
<keyword evidence="1" id="KW-0433">Leucine-rich repeat</keyword>